<dbReference type="OrthoDB" id="9799818at2"/>
<dbReference type="Proteomes" id="UP000431401">
    <property type="component" value="Unassembled WGS sequence"/>
</dbReference>
<gene>
    <name evidence="1" type="ORF">NRB56_50930</name>
</gene>
<dbReference type="PANTHER" id="PTHR43431:SF7">
    <property type="entry name" value="OXIDOREDUCTASE, SHORT CHAIN DEHYDROGENASE_REDUCTASE FAMILY (AFU_ORTHOLOGUE AFUA_5G14000)"/>
    <property type="match status" value="1"/>
</dbReference>
<dbReference type="InterPro" id="IPR002347">
    <property type="entry name" value="SDR_fam"/>
</dbReference>
<dbReference type="EMBL" id="WEGI01000011">
    <property type="protein sequence ID" value="MQY29503.1"/>
    <property type="molecule type" value="Genomic_DNA"/>
</dbReference>
<protein>
    <recommendedName>
        <fullName evidence="3">Short-chain dehydrogenase</fullName>
    </recommendedName>
</protein>
<dbReference type="SUPFAM" id="SSF51735">
    <property type="entry name" value="NAD(P)-binding Rossmann-fold domains"/>
    <property type="match status" value="1"/>
</dbReference>
<evidence type="ECO:0008006" key="3">
    <source>
        <dbReference type="Google" id="ProtNLM"/>
    </source>
</evidence>
<dbReference type="RefSeq" id="WP_153346412.1">
    <property type="nucleotide sequence ID" value="NZ_WEGI01000011.1"/>
</dbReference>
<evidence type="ECO:0000313" key="2">
    <source>
        <dbReference type="Proteomes" id="UP000431401"/>
    </source>
</evidence>
<dbReference type="PANTHER" id="PTHR43431">
    <property type="entry name" value="OXIDOREDUCTASE, SHORT CHAIN DEHYDROGENASE/REDUCTASE FAMILY (AFU_ORTHOLOGUE AFUA_5G14000)"/>
    <property type="match status" value="1"/>
</dbReference>
<name>A0A7K0DUR4_9NOCA</name>
<dbReference type="InterPro" id="IPR036291">
    <property type="entry name" value="NAD(P)-bd_dom_sf"/>
</dbReference>
<comment type="caution">
    <text evidence="1">The sequence shown here is derived from an EMBL/GenBank/DDBJ whole genome shotgun (WGS) entry which is preliminary data.</text>
</comment>
<dbReference type="AlphaFoldDB" id="A0A7K0DUR4"/>
<organism evidence="1 2">
    <name type="scientific">Nocardia aurantia</name>
    <dbReference type="NCBI Taxonomy" id="2585199"/>
    <lineage>
        <taxon>Bacteria</taxon>
        <taxon>Bacillati</taxon>
        <taxon>Actinomycetota</taxon>
        <taxon>Actinomycetes</taxon>
        <taxon>Mycobacteriales</taxon>
        <taxon>Nocardiaceae</taxon>
        <taxon>Nocardia</taxon>
    </lineage>
</organism>
<proteinExistence type="predicted"/>
<accession>A0A7K0DUR4</accession>
<evidence type="ECO:0000313" key="1">
    <source>
        <dbReference type="EMBL" id="MQY29503.1"/>
    </source>
</evidence>
<reference evidence="1 2" key="1">
    <citation type="submission" date="2019-10" db="EMBL/GenBank/DDBJ databases">
        <title>Nocardia macrotermitis sp. nov. and Nocardia aurantia sp. nov., isolated from the gut of fungus growing-termite Macrotermes natalensis.</title>
        <authorList>
            <person name="Benndorf R."/>
            <person name="Schwitalla J."/>
            <person name="Martin K."/>
            <person name="De Beer W."/>
            <person name="Kaster A.-K."/>
            <person name="Vollmers J."/>
            <person name="Poulsen M."/>
            <person name="Beemelmanns C."/>
        </authorList>
    </citation>
    <scope>NUCLEOTIDE SEQUENCE [LARGE SCALE GENOMIC DNA]</scope>
    <source>
        <strain evidence="1 2">RB56</strain>
    </source>
</reference>
<sequence>MPHLALFGAGPALGLSAARRFGRAGYSVTLTARNKDTLEQLRAALTADGVTADVLYADLADDAQVDAALAELQGRHGVPDVALYSPGDVARLPVDALSLDVDTLRTWLPLHLLTPVRITHALLPGMLERGSGAVLIAQGIAVRETQAALASVSVPSSGLLNYLHAIDQQVRDRGVRVGSLLISRLIERSAAQTLFDSGHFATVEPNEVPRVHPDELAEEFFAMATTAAEVGRAA</sequence>
<keyword evidence="2" id="KW-1185">Reference proteome</keyword>
<dbReference type="Gene3D" id="3.40.50.720">
    <property type="entry name" value="NAD(P)-binding Rossmann-like Domain"/>
    <property type="match status" value="1"/>
</dbReference>
<dbReference type="Pfam" id="PF00106">
    <property type="entry name" value="adh_short"/>
    <property type="match status" value="1"/>
</dbReference>